<proteinExistence type="inferred from homology"/>
<dbReference type="EMBL" id="KZ305094">
    <property type="protein sequence ID" value="PIA27487.1"/>
    <property type="molecule type" value="Genomic_DNA"/>
</dbReference>
<dbReference type="InterPro" id="IPR002401">
    <property type="entry name" value="Cyt_P450_E_grp-I"/>
</dbReference>
<evidence type="ECO:0000256" key="2">
    <source>
        <dbReference type="ARBA" id="ARBA00022723"/>
    </source>
</evidence>
<evidence type="ECO:0008006" key="7">
    <source>
        <dbReference type="Google" id="ProtNLM"/>
    </source>
</evidence>
<keyword evidence="4" id="KW-0812">Transmembrane</keyword>
<evidence type="ECO:0000256" key="3">
    <source>
        <dbReference type="ARBA" id="ARBA00023004"/>
    </source>
</evidence>
<reference evidence="5 6" key="1">
    <citation type="submission" date="2017-09" db="EMBL/GenBank/DDBJ databases">
        <title>WGS assembly of Aquilegia coerulea Goldsmith.</title>
        <authorList>
            <person name="Hodges S."/>
            <person name="Kramer E."/>
            <person name="Nordborg M."/>
            <person name="Tomkins J."/>
            <person name="Borevitz J."/>
            <person name="Derieg N."/>
            <person name="Yan J."/>
            <person name="Mihaltcheva S."/>
            <person name="Hayes R.D."/>
            <person name="Rokhsar D."/>
        </authorList>
    </citation>
    <scope>NUCLEOTIDE SEQUENCE [LARGE SCALE GENOMIC DNA]</scope>
    <source>
        <strain evidence="6">cv. Goldsmith</strain>
    </source>
</reference>
<dbReference type="GO" id="GO:0005506">
    <property type="term" value="F:iron ion binding"/>
    <property type="evidence" value="ECO:0007669"/>
    <property type="project" value="InterPro"/>
</dbReference>
<dbReference type="GO" id="GO:0016705">
    <property type="term" value="F:oxidoreductase activity, acting on paired donors, with incorporation or reduction of molecular oxygen"/>
    <property type="evidence" value="ECO:0007669"/>
    <property type="project" value="InterPro"/>
</dbReference>
<dbReference type="PRINTS" id="PR00463">
    <property type="entry name" value="EP450I"/>
</dbReference>
<sequence length="317" mass="35856">MIEWVEQSLHVPLFVSVVSIFVVILLFKFSARTASKLNLPPSPSKLPIIGNLHQLGSLPHRSFRSLAKKHGPIMLLHLGQSPTLVVSSADAAKEILKTQDLNFSSRPRMNFEDKLVYSNMHIAFLPYGEYWRQVRKICVLQLCTAQRVESFKSVREEEANLMINKIHQSCSSASSSVVDLSETIATFTKDIACRVALGRKFGKDEVVGKNFEKMMSEFMYFISGFNVGDFIPWLSWVNTMTGFDARMVKNFKELDNFFDSVIEEHIEAKKRSKGGVEDFVDVLLNMEKDSSTGVTFGKPNIKAMIMRDPIRSSQTTN</sequence>
<evidence type="ECO:0000313" key="6">
    <source>
        <dbReference type="Proteomes" id="UP000230069"/>
    </source>
</evidence>
<accession>A0A2G5C9H4</accession>
<protein>
    <recommendedName>
        <fullName evidence="7">Cytochrome P450</fullName>
    </recommendedName>
</protein>
<dbReference type="OrthoDB" id="1055148at2759"/>
<evidence type="ECO:0000313" key="5">
    <source>
        <dbReference type="EMBL" id="PIA27487.1"/>
    </source>
</evidence>
<dbReference type="STRING" id="218851.A0A2G5C9H4"/>
<keyword evidence="3" id="KW-0408">Iron</keyword>
<keyword evidence="4" id="KW-1133">Transmembrane helix</keyword>
<dbReference type="GO" id="GO:0020037">
    <property type="term" value="F:heme binding"/>
    <property type="evidence" value="ECO:0007669"/>
    <property type="project" value="InterPro"/>
</dbReference>
<dbReference type="InterPro" id="IPR001128">
    <property type="entry name" value="Cyt_P450"/>
</dbReference>
<organism evidence="5 6">
    <name type="scientific">Aquilegia coerulea</name>
    <name type="common">Rocky mountain columbine</name>
    <dbReference type="NCBI Taxonomy" id="218851"/>
    <lineage>
        <taxon>Eukaryota</taxon>
        <taxon>Viridiplantae</taxon>
        <taxon>Streptophyta</taxon>
        <taxon>Embryophyta</taxon>
        <taxon>Tracheophyta</taxon>
        <taxon>Spermatophyta</taxon>
        <taxon>Magnoliopsida</taxon>
        <taxon>Ranunculales</taxon>
        <taxon>Ranunculaceae</taxon>
        <taxon>Thalictroideae</taxon>
        <taxon>Aquilegia</taxon>
    </lineage>
</organism>
<evidence type="ECO:0000256" key="1">
    <source>
        <dbReference type="ARBA" id="ARBA00010617"/>
    </source>
</evidence>
<dbReference type="InterPro" id="IPR036396">
    <property type="entry name" value="Cyt_P450_sf"/>
</dbReference>
<dbReference type="GO" id="GO:0004497">
    <property type="term" value="F:monooxygenase activity"/>
    <property type="evidence" value="ECO:0007669"/>
    <property type="project" value="InterPro"/>
</dbReference>
<comment type="similarity">
    <text evidence="1">Belongs to the cytochrome P450 family.</text>
</comment>
<dbReference type="Pfam" id="PF00067">
    <property type="entry name" value="p450"/>
    <property type="match status" value="1"/>
</dbReference>
<keyword evidence="2" id="KW-0479">Metal-binding</keyword>
<dbReference type="InParanoid" id="A0A2G5C9H4"/>
<name>A0A2G5C9H4_AQUCA</name>
<gene>
    <name evidence="5" type="ORF">AQUCO_07700039v1</name>
</gene>
<dbReference type="GO" id="GO:0044550">
    <property type="term" value="P:secondary metabolite biosynthetic process"/>
    <property type="evidence" value="ECO:0007669"/>
    <property type="project" value="UniProtKB-ARBA"/>
</dbReference>
<dbReference type="Gene3D" id="1.10.630.10">
    <property type="entry name" value="Cytochrome P450"/>
    <property type="match status" value="1"/>
</dbReference>
<keyword evidence="6" id="KW-1185">Reference proteome</keyword>
<dbReference type="PANTHER" id="PTHR47955">
    <property type="entry name" value="CYTOCHROME P450 FAMILY 71 PROTEIN"/>
    <property type="match status" value="1"/>
</dbReference>
<dbReference type="AlphaFoldDB" id="A0A2G5C9H4"/>
<feature type="transmembrane region" description="Helical" evidence="4">
    <location>
        <begin position="12"/>
        <end position="31"/>
    </location>
</feature>
<keyword evidence="4" id="KW-0472">Membrane</keyword>
<dbReference type="Proteomes" id="UP000230069">
    <property type="component" value="Unassembled WGS sequence"/>
</dbReference>
<evidence type="ECO:0000256" key="4">
    <source>
        <dbReference type="SAM" id="Phobius"/>
    </source>
</evidence>
<feature type="transmembrane region" description="Helical" evidence="4">
    <location>
        <begin position="218"/>
        <end position="236"/>
    </location>
</feature>
<dbReference type="SUPFAM" id="SSF48264">
    <property type="entry name" value="Cytochrome P450"/>
    <property type="match status" value="1"/>
</dbReference>
<dbReference type="PANTHER" id="PTHR47955:SF15">
    <property type="entry name" value="CYTOCHROME P450 71A2-LIKE"/>
    <property type="match status" value="1"/>
</dbReference>